<reference evidence="2 3" key="1">
    <citation type="submission" date="2017-11" db="EMBL/GenBank/DDBJ databases">
        <title>Genomic Encyclopedia of Archaeal and Bacterial Type Strains, Phase II (KMG-II): From Individual Species to Whole Genera.</title>
        <authorList>
            <person name="Goeker M."/>
        </authorList>
    </citation>
    <scope>NUCLEOTIDE SEQUENCE [LARGE SCALE GENOMIC DNA]</scope>
    <source>
        <strain evidence="2 3">DSM 25625</strain>
    </source>
</reference>
<dbReference type="PANTHER" id="PTHR43433">
    <property type="entry name" value="HYDROLASE, ALPHA/BETA FOLD FAMILY PROTEIN"/>
    <property type="match status" value="1"/>
</dbReference>
<dbReference type="InterPro" id="IPR050471">
    <property type="entry name" value="AB_hydrolase"/>
</dbReference>
<dbReference type="PANTHER" id="PTHR43433:SF5">
    <property type="entry name" value="AB HYDROLASE-1 DOMAIN-CONTAINING PROTEIN"/>
    <property type="match status" value="1"/>
</dbReference>
<dbReference type="EMBL" id="PGFB01000001">
    <property type="protein sequence ID" value="PJJ65617.1"/>
    <property type="molecule type" value="Genomic_DNA"/>
</dbReference>
<sequence>MNSKEFALASERTLGVTEFGEPDGENVVVLFHPAPGASVFDPDPTVTAEHGVRVIAFDRPGYGTSEPMPPDAWATVAHAAEDAAEYLASEGITSVGAVGWSAGGRVALALAARHPQLVRSLAVVATPAPDADVPWHGDEINAMLAEFAELGPEDAVEAIAASFSAQFDGDEIPTEALFGMIGATAVDGPVLEDAGSYERLAIMLRSSVAQGLIGIASDIAGYALADWGFALASVRAKALLLYGGADAAIGEPHARWYEKRVAGSSVEIVPDAGHLVLVPSWGRVLAHVTA</sequence>
<dbReference type="PRINTS" id="PR00111">
    <property type="entry name" value="ABHYDROLASE"/>
</dbReference>
<evidence type="ECO:0000259" key="1">
    <source>
        <dbReference type="Pfam" id="PF00561"/>
    </source>
</evidence>
<proteinExistence type="predicted"/>
<dbReference type="RefSeq" id="WP_100343486.1">
    <property type="nucleotide sequence ID" value="NZ_PGFB01000001.1"/>
</dbReference>
<comment type="caution">
    <text evidence="2">The sequence shown here is derived from an EMBL/GenBank/DDBJ whole genome shotgun (WGS) entry which is preliminary data.</text>
</comment>
<protein>
    <submittedName>
        <fullName evidence="2">Pimeloyl-ACP methyl ester carboxylesterase</fullName>
    </submittedName>
</protein>
<dbReference type="GO" id="GO:0003824">
    <property type="term" value="F:catalytic activity"/>
    <property type="evidence" value="ECO:0007669"/>
    <property type="project" value="UniProtKB-ARBA"/>
</dbReference>
<dbReference type="Gene3D" id="3.40.50.1820">
    <property type="entry name" value="alpha/beta hydrolase"/>
    <property type="match status" value="1"/>
</dbReference>
<evidence type="ECO:0000313" key="2">
    <source>
        <dbReference type="EMBL" id="PJJ65617.1"/>
    </source>
</evidence>
<organism evidence="2 3">
    <name type="scientific">Compostimonas suwonensis</name>
    <dbReference type="NCBI Taxonomy" id="1048394"/>
    <lineage>
        <taxon>Bacteria</taxon>
        <taxon>Bacillati</taxon>
        <taxon>Actinomycetota</taxon>
        <taxon>Actinomycetes</taxon>
        <taxon>Micrococcales</taxon>
        <taxon>Microbacteriaceae</taxon>
        <taxon>Compostimonas</taxon>
    </lineage>
</organism>
<evidence type="ECO:0000313" key="3">
    <source>
        <dbReference type="Proteomes" id="UP000230161"/>
    </source>
</evidence>
<keyword evidence="3" id="KW-1185">Reference proteome</keyword>
<dbReference type="OrthoDB" id="3519228at2"/>
<dbReference type="Pfam" id="PF00561">
    <property type="entry name" value="Abhydrolase_1"/>
    <property type="match status" value="1"/>
</dbReference>
<dbReference type="SUPFAM" id="SSF53474">
    <property type="entry name" value="alpha/beta-Hydrolases"/>
    <property type="match status" value="1"/>
</dbReference>
<gene>
    <name evidence="2" type="ORF">CLV54_0653</name>
</gene>
<dbReference type="InterPro" id="IPR000073">
    <property type="entry name" value="AB_hydrolase_1"/>
</dbReference>
<name>A0A2M9C567_9MICO</name>
<feature type="domain" description="AB hydrolase-1" evidence="1">
    <location>
        <begin position="27"/>
        <end position="277"/>
    </location>
</feature>
<accession>A0A2M9C567</accession>
<dbReference type="InterPro" id="IPR029058">
    <property type="entry name" value="AB_hydrolase_fold"/>
</dbReference>
<dbReference type="Proteomes" id="UP000230161">
    <property type="component" value="Unassembled WGS sequence"/>
</dbReference>
<dbReference type="AlphaFoldDB" id="A0A2M9C567"/>